<keyword evidence="9" id="KW-1185">Reference proteome</keyword>
<dbReference type="Gene3D" id="1.25.10.10">
    <property type="entry name" value="Leucine-rich Repeat Variant"/>
    <property type="match status" value="1"/>
</dbReference>
<dbReference type="PANTHER" id="PTHR16056:SF2">
    <property type="entry name" value="TESTIS-EXPRESSED PROTEIN 10"/>
    <property type="match status" value="1"/>
</dbReference>
<feature type="region of interest" description="Disordered" evidence="6">
    <location>
        <begin position="258"/>
        <end position="277"/>
    </location>
</feature>
<dbReference type="Proteomes" id="UP000053890">
    <property type="component" value="Unassembled WGS sequence"/>
</dbReference>
<dbReference type="GeneID" id="28978637"/>
<evidence type="ECO:0000256" key="6">
    <source>
        <dbReference type="SAM" id="MobiDB-lite"/>
    </source>
</evidence>
<keyword evidence="5" id="KW-0690">Ribosome biogenesis</keyword>
<evidence type="ECO:0000256" key="2">
    <source>
        <dbReference type="ARBA" id="ARBA00004123"/>
    </source>
</evidence>
<evidence type="ECO:0000256" key="3">
    <source>
        <dbReference type="ARBA" id="ARBA00006427"/>
    </source>
</evidence>
<dbReference type="GO" id="GO:0120330">
    <property type="term" value="C:rixosome complex"/>
    <property type="evidence" value="ECO:0007669"/>
    <property type="project" value="UniProtKB-UniRule"/>
</dbReference>
<proteinExistence type="inferred from homology"/>
<comment type="similarity">
    <text evidence="3 5">Belongs to the IPI1/TEX10 family.</text>
</comment>
<dbReference type="OMA" id="NLIYCEL"/>
<gene>
    <name evidence="8" type="ORF">RHOBADRAFT_56109</name>
</gene>
<reference evidence="8 9" key="1">
    <citation type="journal article" date="2015" name="Front. Microbiol.">
        <title>Genome sequence of the plant growth promoting endophytic yeast Rhodotorula graminis WP1.</title>
        <authorList>
            <person name="Firrincieli A."/>
            <person name="Otillar R."/>
            <person name="Salamov A."/>
            <person name="Schmutz J."/>
            <person name="Khan Z."/>
            <person name="Redman R.S."/>
            <person name="Fleck N.D."/>
            <person name="Lindquist E."/>
            <person name="Grigoriev I.V."/>
            <person name="Doty S.L."/>
        </authorList>
    </citation>
    <scope>NUCLEOTIDE SEQUENCE [LARGE SCALE GENOMIC DNA]</scope>
    <source>
        <strain evidence="8 9">WP1</strain>
    </source>
</reference>
<evidence type="ECO:0000313" key="9">
    <source>
        <dbReference type="Proteomes" id="UP000053890"/>
    </source>
</evidence>
<dbReference type="PANTHER" id="PTHR16056">
    <property type="entry name" value="REGULATOR OF MICROTUBULE DYNAMICS PROTEIN"/>
    <property type="match status" value="1"/>
</dbReference>
<evidence type="ECO:0000256" key="1">
    <source>
        <dbReference type="ARBA" id="ARBA00002355"/>
    </source>
</evidence>
<evidence type="ECO:0000259" key="7">
    <source>
        <dbReference type="Pfam" id="PF12333"/>
    </source>
</evidence>
<comment type="function">
    <text evidence="1 5">Component of the RIX1 complex required for processing of ITS2 sequences from 35S pre-rRNA.</text>
</comment>
<dbReference type="SUPFAM" id="SSF48371">
    <property type="entry name" value="ARM repeat"/>
    <property type="match status" value="1"/>
</dbReference>
<keyword evidence="4 5" id="KW-0539">Nucleus</keyword>
<sequence length="811" mass="83560">MFSSKHKKERKADFTKAKLKLGKGKAVAQNATNTSFAAKSIALPSQSLAATSKGAPVSRRNLTLPELLVHSRHYSVPVKREALHEIGQLVEQHPFLLSQHLLPLVTSLSHLVGDPSASVRAAVRTLLSTVADQLPHASFVSVSPAVVLFTLSALSSLDDPVRIDALSTLDLLLSHIPAELTRGFDPYRPTVDVAEDAPTGTKVVAALLGLLKIRSAALAAASGTFTAASAASDLSPPARLAVLKTLARFLAAAERRADSAADGPDGGGGGGGGDEPWFLAGAFDSPEAYADWLAGVQPRPRVRVVPVVPAPASGSATSAAVEHFDAAFSALGAEQGVLGPVGLFGLLTPPASPAPTAAASTSTAVPANANGQQQPTLLQLLHPTILSSFLDSAPTAFAPSLVAVQASGSSATLHADTVHAVLSVSRALFARELGVAAGSSVGAGAAEGVQASARGKRDARKMLLALLGHAAPYFPFGGDALVSPAASGSAGSRAEAAAKEERWMELNLAFAELSSLLVLSTSASAAEERGLRGGAKGKGKGKGKKAGKVAAAESSRDKVEDVVLERVQEWVVQALRGELTSPSHPLGLALPARAFSSLRPTLWSLLNQPSAAQAGDVFAAIVDYFARASAAGGGEAKKASGEFVAWAVLIHSCPSYLAPFSLSALASQLAGLSPREQSANALSKWLAQLPRWLWELGTQREAETEMVVTTLLKLVQQAPKGLFPSTTLVGLAPTLGPFFHLSHPSRGSMPGPFTKLSPSVQARALDLAALLVGLDGVDGEATKPLRGAVGRAVRTKGVEEGVRIRWQGLGL</sequence>
<dbReference type="InterPro" id="IPR016024">
    <property type="entry name" value="ARM-type_fold"/>
</dbReference>
<feature type="compositionally biased region" description="Gly residues" evidence="6">
    <location>
        <begin position="264"/>
        <end position="274"/>
    </location>
</feature>
<feature type="domain" description="Pre-rRNA-processing protein Ipi1 N-terminal" evidence="7">
    <location>
        <begin position="143"/>
        <end position="250"/>
    </location>
</feature>
<dbReference type="InterPro" id="IPR024679">
    <property type="entry name" value="Ipi1_N"/>
</dbReference>
<dbReference type="GO" id="GO:0006364">
    <property type="term" value="P:rRNA processing"/>
    <property type="evidence" value="ECO:0007669"/>
    <property type="project" value="UniProtKB-UniRule"/>
</dbReference>
<feature type="compositionally biased region" description="Basic residues" evidence="6">
    <location>
        <begin position="535"/>
        <end position="547"/>
    </location>
</feature>
<protein>
    <recommendedName>
        <fullName evidence="5">Pre-rRNA-processing protein</fullName>
    </recommendedName>
</protein>
<evidence type="ECO:0000256" key="4">
    <source>
        <dbReference type="ARBA" id="ARBA00023242"/>
    </source>
</evidence>
<dbReference type="STRING" id="578459.A0A0P9EYK9"/>
<keyword evidence="5" id="KW-0698">rRNA processing</keyword>
<feature type="region of interest" description="Disordered" evidence="6">
    <location>
        <begin position="529"/>
        <end position="551"/>
    </location>
</feature>
<dbReference type="GO" id="GO:0005634">
    <property type="term" value="C:nucleus"/>
    <property type="evidence" value="ECO:0007669"/>
    <property type="project" value="UniProtKB-SubCell"/>
</dbReference>
<dbReference type="RefSeq" id="XP_018268347.1">
    <property type="nucleotide sequence ID" value="XM_018418189.1"/>
</dbReference>
<dbReference type="InterPro" id="IPR011989">
    <property type="entry name" value="ARM-like"/>
</dbReference>
<organism evidence="8 9">
    <name type="scientific">Rhodotorula graminis (strain WP1)</name>
    <dbReference type="NCBI Taxonomy" id="578459"/>
    <lineage>
        <taxon>Eukaryota</taxon>
        <taxon>Fungi</taxon>
        <taxon>Dikarya</taxon>
        <taxon>Basidiomycota</taxon>
        <taxon>Pucciniomycotina</taxon>
        <taxon>Microbotryomycetes</taxon>
        <taxon>Sporidiobolales</taxon>
        <taxon>Sporidiobolaceae</taxon>
        <taxon>Rhodotorula</taxon>
    </lineage>
</organism>
<comment type="subunit">
    <text evidence="5">Component of the RIX1 complex.</text>
</comment>
<name>A0A0P9EYK9_RHOGW</name>
<dbReference type="Pfam" id="PF12333">
    <property type="entry name" value="Ipi1_N"/>
    <property type="match status" value="1"/>
</dbReference>
<dbReference type="OrthoDB" id="361362at2759"/>
<evidence type="ECO:0000313" key="8">
    <source>
        <dbReference type="EMBL" id="KPV72298.1"/>
    </source>
</evidence>
<dbReference type="EMBL" id="KQ474088">
    <property type="protein sequence ID" value="KPV72298.1"/>
    <property type="molecule type" value="Genomic_DNA"/>
</dbReference>
<dbReference type="AlphaFoldDB" id="A0A0P9EYK9"/>
<comment type="subcellular location">
    <subcellularLocation>
        <location evidence="2 5">Nucleus</location>
    </subcellularLocation>
</comment>
<evidence type="ECO:0000256" key="5">
    <source>
        <dbReference type="RuleBase" id="RU368021"/>
    </source>
</evidence>
<accession>A0A0P9EYK9</accession>